<organism evidence="1 2">
    <name type="scientific">Pseudogulbenkiania subflava DSM 22618</name>
    <dbReference type="NCBI Taxonomy" id="1123014"/>
    <lineage>
        <taxon>Bacteria</taxon>
        <taxon>Pseudomonadati</taxon>
        <taxon>Pseudomonadota</taxon>
        <taxon>Betaproteobacteria</taxon>
        <taxon>Neisseriales</taxon>
        <taxon>Chromobacteriaceae</taxon>
        <taxon>Pseudogulbenkiania</taxon>
    </lineage>
</organism>
<dbReference type="EMBL" id="FXAG01000009">
    <property type="protein sequence ID" value="SMF22117.1"/>
    <property type="molecule type" value="Genomic_DNA"/>
</dbReference>
<evidence type="ECO:0000313" key="2">
    <source>
        <dbReference type="Proteomes" id="UP000192920"/>
    </source>
</evidence>
<reference evidence="2" key="1">
    <citation type="submission" date="2017-04" db="EMBL/GenBank/DDBJ databases">
        <authorList>
            <person name="Varghese N."/>
            <person name="Submissions S."/>
        </authorList>
    </citation>
    <scope>NUCLEOTIDE SEQUENCE [LARGE SCALE GENOMIC DNA]</scope>
    <source>
        <strain evidence="2">DSM 22618</strain>
    </source>
</reference>
<keyword evidence="2" id="KW-1185">Reference proteome</keyword>
<proteinExistence type="predicted"/>
<name>A0A1Y6BUL8_9NEIS</name>
<evidence type="ECO:0000313" key="1">
    <source>
        <dbReference type="EMBL" id="SMF22117.1"/>
    </source>
</evidence>
<dbReference type="Proteomes" id="UP000192920">
    <property type="component" value="Unassembled WGS sequence"/>
</dbReference>
<protein>
    <submittedName>
        <fullName evidence="1">Uncharacterized protein</fullName>
    </submittedName>
</protein>
<accession>A0A1Y6BUL8</accession>
<dbReference type="STRING" id="1123014.SAMN02745746_01948"/>
<sequence length="302" mass="34350">MYGSDFDVGVFELASLVNNELLSLRVITENQFANVRTLAEKQRQNEFYLDRAEKIGEAISMLEGDLLLGTLEGSTLLKPLFVVYQHQILARLQEWRATHLDITAVLKAFLYRLRQVEPEARRLRAFAHFLRKNPDYQLPEIDSIQALPSWSSRFAGLRLKVHPDLSSSQTRESLVDVAKAIPAAKIIIIKERVAGHPIGDGSDKPVNVIQPKPVQLAFHRYLEAASSALKPLSAVSWKRQQQEFTELDDEAWLLYTIHAIQMLGKGPKGRLREFQTKRREAPRGHPRSGNIVVTDIELWKKA</sequence>
<gene>
    <name evidence="1" type="ORF">SAMN02745746_01948</name>
</gene>
<dbReference type="AlphaFoldDB" id="A0A1Y6BUL8"/>